<dbReference type="Proteomes" id="UP000624701">
    <property type="component" value="Unassembled WGS sequence"/>
</dbReference>
<name>A0ABQ2BTT3_9FLAO</name>
<dbReference type="Pfam" id="PF05569">
    <property type="entry name" value="Peptidase_M56"/>
    <property type="match status" value="1"/>
</dbReference>
<evidence type="ECO:0000256" key="1">
    <source>
        <dbReference type="SAM" id="Phobius"/>
    </source>
</evidence>
<dbReference type="PANTHER" id="PTHR34978">
    <property type="entry name" value="POSSIBLE SENSOR-TRANSDUCER PROTEIN BLAR"/>
    <property type="match status" value="1"/>
</dbReference>
<dbReference type="RefSeq" id="WP_188372786.1">
    <property type="nucleotide sequence ID" value="NZ_BMDQ01000001.1"/>
</dbReference>
<protein>
    <recommendedName>
        <fullName evidence="2">Peptidase M56 domain-containing protein</fullName>
    </recommendedName>
</protein>
<comment type="caution">
    <text evidence="3">The sequence shown here is derived from an EMBL/GenBank/DDBJ whole genome shotgun (WGS) entry which is preliminary data.</text>
</comment>
<keyword evidence="1" id="KW-0812">Transmembrane</keyword>
<evidence type="ECO:0000259" key="2">
    <source>
        <dbReference type="Pfam" id="PF05569"/>
    </source>
</evidence>
<feature type="domain" description="Peptidase M56" evidence="2">
    <location>
        <begin position="121"/>
        <end position="253"/>
    </location>
</feature>
<dbReference type="InterPro" id="IPR008756">
    <property type="entry name" value="Peptidase_M56"/>
</dbReference>
<evidence type="ECO:0000313" key="3">
    <source>
        <dbReference type="EMBL" id="GGI55844.1"/>
    </source>
</evidence>
<proteinExistence type="predicted"/>
<gene>
    <name evidence="3" type="ORF">GCM10011444_01530</name>
</gene>
<sequence>MDIYLLKSTAILAILWVLYVLLLEKENMHRFKRFYLLTSIVAAFYIPLLSITQYVYVEPIDGINFSKKIIPFIIDDSSQITETQFWTLERLLWSVYALGVLVFGIRFLSNLFKIIKTIQVNEKEKQSFITLVLLKQLISPHTFFNYIFLNKSKFENNDVPKEVLVHEETHAKQKHSLDILFIELMQMIFWFQPFIWLYKKRIKLNHEFLADQAVVDKGFEPSNYQNTLLSYSTNQDYSLSSAIHYSSIKKRFTVMKTQTSKHKKWLLSLFILSILGILFYSFSDSEIIEIEKTTEKNLTAQTVTQTLSSENDRASETLMNEYKNFIKEFNETRIIYGDAYERAIIIYNQLMSDEQRASVEKYPDRIIPKPNLSKVKAKNPTASQFEAFKNRKEYAIWIDGKYVPNTELDNYTSKDFVHVSGSHVYKNARSEKFPQPNQYHLYTKAGFKAIYQDSQLKRYKEATTTYSNAIKTYLKGNQTDNSELIILKAKADDIYKTFSSTEIKTNNIRTAPPVPAKKISHTARSISIKVLDDGSYLVDGKKASKKSLVSTVNQLHQDVTSEVRNKIINIHLTFADKETEDEVWFIYNALKNYGFHRLVTKNQEVIKSKGNTPFRSNKKSKIQQKLPTAKEVAEFNIWAKKINSDTKIISGNTKHLPIVDEKKLIKYAGIYNRMSAQQKKNAEQMPFPGFENIKGTETSISIEPNTYQQSPATVKEIASYNTWAKKMNTQINNAKANTNVAYPIIKKVEIEKYKSIYQRMTEAQRTKSEAFPNIPPPPPPPPIKIEQYKKGSKKTLSQIIKETPKNVESGYEVLDNGESHYYIINKGKKIYYNKDGYITDDKGNVIPPPPPPVPAPTPVSIKVNKSKGGPNADDINFRYYNTGPRKVYISISKTGEFAIVKNEFNNTLFEATTLSEIEHLLSKLSDEELKNTFIFSSYSDLKKYRNKPSSTLEYQNDIEIWLVKAELKNGSIVKDISFPKSNTIFQLANDNGIGELKPYLQKLATVFKKYKEINTTL</sequence>
<feature type="transmembrane region" description="Helical" evidence="1">
    <location>
        <begin position="6"/>
        <end position="22"/>
    </location>
</feature>
<keyword evidence="1" id="KW-1133">Transmembrane helix</keyword>
<dbReference type="InterPro" id="IPR052173">
    <property type="entry name" value="Beta-lactam_resp_regulator"/>
</dbReference>
<feature type="transmembrane region" description="Helical" evidence="1">
    <location>
        <begin position="91"/>
        <end position="108"/>
    </location>
</feature>
<accession>A0ABQ2BTT3</accession>
<evidence type="ECO:0000313" key="4">
    <source>
        <dbReference type="Proteomes" id="UP000624701"/>
    </source>
</evidence>
<reference evidence="4" key="1">
    <citation type="journal article" date="2019" name="Int. J. Syst. Evol. Microbiol.">
        <title>The Global Catalogue of Microorganisms (GCM) 10K type strain sequencing project: providing services to taxonomists for standard genome sequencing and annotation.</title>
        <authorList>
            <consortium name="The Broad Institute Genomics Platform"/>
            <consortium name="The Broad Institute Genome Sequencing Center for Infectious Disease"/>
            <person name="Wu L."/>
            <person name="Ma J."/>
        </authorList>
    </citation>
    <scope>NUCLEOTIDE SEQUENCE [LARGE SCALE GENOMIC DNA]</scope>
    <source>
        <strain evidence="4">CCM 8681</strain>
    </source>
</reference>
<dbReference type="PANTHER" id="PTHR34978:SF3">
    <property type="entry name" value="SLR0241 PROTEIN"/>
    <property type="match status" value="1"/>
</dbReference>
<keyword evidence="4" id="KW-1185">Reference proteome</keyword>
<organism evidence="3 4">
    <name type="scientific">Winogradskyella haliclonae</name>
    <dbReference type="NCBI Taxonomy" id="2048558"/>
    <lineage>
        <taxon>Bacteria</taxon>
        <taxon>Pseudomonadati</taxon>
        <taxon>Bacteroidota</taxon>
        <taxon>Flavobacteriia</taxon>
        <taxon>Flavobacteriales</taxon>
        <taxon>Flavobacteriaceae</taxon>
        <taxon>Winogradskyella</taxon>
    </lineage>
</organism>
<dbReference type="EMBL" id="BMDQ01000001">
    <property type="protein sequence ID" value="GGI55844.1"/>
    <property type="molecule type" value="Genomic_DNA"/>
</dbReference>
<feature type="transmembrane region" description="Helical" evidence="1">
    <location>
        <begin position="265"/>
        <end position="282"/>
    </location>
</feature>
<feature type="transmembrane region" description="Helical" evidence="1">
    <location>
        <begin position="128"/>
        <end position="149"/>
    </location>
</feature>
<keyword evidence="1" id="KW-0472">Membrane</keyword>
<dbReference type="CDD" id="cd07341">
    <property type="entry name" value="M56_BlaR1_MecR1_like"/>
    <property type="match status" value="1"/>
</dbReference>
<feature type="transmembrane region" description="Helical" evidence="1">
    <location>
        <begin position="34"/>
        <end position="56"/>
    </location>
</feature>
<feature type="transmembrane region" description="Helical" evidence="1">
    <location>
        <begin position="179"/>
        <end position="198"/>
    </location>
</feature>